<dbReference type="Pfam" id="PF16640">
    <property type="entry name" value="Big_3_5"/>
    <property type="match status" value="1"/>
</dbReference>
<feature type="domain" description="Bacterial Ig-like" evidence="2">
    <location>
        <begin position="501"/>
        <end position="588"/>
    </location>
</feature>
<name>A0A6P2BV04_9ACTN</name>
<dbReference type="InterPro" id="IPR013783">
    <property type="entry name" value="Ig-like_fold"/>
</dbReference>
<organism evidence="3 4">
    <name type="scientific">Trebonia kvetii</name>
    <dbReference type="NCBI Taxonomy" id="2480626"/>
    <lineage>
        <taxon>Bacteria</taxon>
        <taxon>Bacillati</taxon>
        <taxon>Actinomycetota</taxon>
        <taxon>Actinomycetes</taxon>
        <taxon>Streptosporangiales</taxon>
        <taxon>Treboniaceae</taxon>
        <taxon>Trebonia</taxon>
    </lineage>
</organism>
<evidence type="ECO:0000259" key="2">
    <source>
        <dbReference type="Pfam" id="PF16640"/>
    </source>
</evidence>
<protein>
    <submittedName>
        <fullName evidence="3">Ig-like domain repeat protein</fullName>
    </submittedName>
</protein>
<evidence type="ECO:0000313" key="4">
    <source>
        <dbReference type="Proteomes" id="UP000460272"/>
    </source>
</evidence>
<keyword evidence="4" id="KW-1185">Reference proteome</keyword>
<sequence>MSGHVAQSPRFRRLAAAATLLAGAAVLLAATVAEGPGAHAAAKASAPPLAWGVVQRIPGLDAIAARGNLNCPADGNYCGGIELRALSCPAPGDCTAGGEFTGQGLNDGTVGEGWVATESGGTWTAPKIVELGQGGFPSYVGVSAISCASPGNCAAVGYDSEEVEVNGYVDTYGAFYLNEVNGRWSAPRQIPGTDALNQGNYANATSVSCSAAGDCAVTGNVNGSQEFVDTETKGVWGTAVLVPGSKYEGSTSPVISCPKPGDCVFAGSDVSAANTSVTAVATETDGVWGDVATLPGYAAAGGAVTSLSCPAVGDCSAGGWTNSGKHTVPFVASESGGTWTSSVVGGFAKLSPASVDTGSVTAISCATPGNCSAGGSYRPSAPEQNVFFVSEVGGKWQTAQPVAGMAKTERGIGVASISCPAAGDCGAGISRAAISYVAQQSGGTWATARQVAGSTGSGGLRAVSCSAPGVCVAGGNDHGGTEVWVLSRGTPASTLTTASPSAAKVTYGKETAEKISVAVTATTPTPAGKVTVTVNGKAVCTITLKVGAGSCKLSAKQLKNGTYKLVARYHGAAPYAASSSAVKTFKVTG</sequence>
<dbReference type="GO" id="GO:0005975">
    <property type="term" value="P:carbohydrate metabolic process"/>
    <property type="evidence" value="ECO:0007669"/>
    <property type="project" value="UniProtKB-ARBA"/>
</dbReference>
<dbReference type="Gene3D" id="2.60.40.10">
    <property type="entry name" value="Immunoglobulins"/>
    <property type="match status" value="1"/>
</dbReference>
<dbReference type="InterPro" id="IPR032109">
    <property type="entry name" value="Big_3_5"/>
</dbReference>
<evidence type="ECO:0000313" key="3">
    <source>
        <dbReference type="EMBL" id="TVZ01955.1"/>
    </source>
</evidence>
<keyword evidence="1" id="KW-0732">Signal</keyword>
<dbReference type="OrthoDB" id="1016457at2"/>
<accession>A0A6P2BV04</accession>
<gene>
    <name evidence="3" type="ORF">EAS64_31475</name>
</gene>
<dbReference type="AlphaFoldDB" id="A0A6P2BV04"/>
<feature type="chain" id="PRO_5039128326" evidence="1">
    <location>
        <begin position="30"/>
        <end position="589"/>
    </location>
</feature>
<dbReference type="RefSeq" id="WP_145858926.1">
    <property type="nucleotide sequence ID" value="NZ_RPFW01000006.1"/>
</dbReference>
<reference evidence="3 4" key="1">
    <citation type="submission" date="2018-11" db="EMBL/GenBank/DDBJ databases">
        <title>Trebonia kvetii gen.nov., sp.nov., a novel acidophilic actinobacterium, and proposal of the new actinobacterial family Treboniaceae fam. nov.</title>
        <authorList>
            <person name="Rapoport D."/>
            <person name="Sagova-Mareckova M."/>
            <person name="Sedlacek I."/>
            <person name="Provaznik J."/>
            <person name="Kralova S."/>
            <person name="Pavlinic D."/>
            <person name="Benes V."/>
            <person name="Kopecky J."/>
        </authorList>
    </citation>
    <scope>NUCLEOTIDE SEQUENCE [LARGE SCALE GENOMIC DNA]</scope>
    <source>
        <strain evidence="3 4">15Tr583</strain>
    </source>
</reference>
<proteinExistence type="predicted"/>
<evidence type="ECO:0000256" key="1">
    <source>
        <dbReference type="SAM" id="SignalP"/>
    </source>
</evidence>
<dbReference type="EMBL" id="RPFW01000006">
    <property type="protein sequence ID" value="TVZ01955.1"/>
    <property type="molecule type" value="Genomic_DNA"/>
</dbReference>
<dbReference type="Proteomes" id="UP000460272">
    <property type="component" value="Unassembled WGS sequence"/>
</dbReference>
<feature type="signal peptide" evidence="1">
    <location>
        <begin position="1"/>
        <end position="29"/>
    </location>
</feature>
<comment type="caution">
    <text evidence="3">The sequence shown here is derived from an EMBL/GenBank/DDBJ whole genome shotgun (WGS) entry which is preliminary data.</text>
</comment>